<dbReference type="SUPFAM" id="SSF52833">
    <property type="entry name" value="Thioredoxin-like"/>
    <property type="match status" value="1"/>
</dbReference>
<dbReference type="PANTHER" id="PTHR43342">
    <property type="entry name" value="NADH-QUINONE OXIDOREDUCTASE, E SUBUNIT"/>
    <property type="match status" value="1"/>
</dbReference>
<feature type="binding site" evidence="7">
    <location>
        <position position="132"/>
    </location>
    <ligand>
        <name>[2Fe-2S] cluster</name>
        <dbReference type="ChEBI" id="CHEBI:190135"/>
    </ligand>
</feature>
<accession>A0A0J9CCA4</accession>
<dbReference type="InterPro" id="IPR028431">
    <property type="entry name" value="NADP_DH_HndA-like"/>
</dbReference>
<evidence type="ECO:0000256" key="5">
    <source>
        <dbReference type="ARBA" id="ARBA00023014"/>
    </source>
</evidence>
<sequence>MGENTHTCCCDHSEEALLKRIGELAAEYKGKEGSLIQVLHMAQGIYGYLPLEVQKVIADALDVPLAEVSGVVTFYSFFSTQPRGEHTIRVCLGTACYVRGGKKIVERIKDLLDVEIGETTADRKFTFEVARCIGACGLAPAMSIDDQVYKQVNPDKLEQILERYYEEEGEQ</sequence>
<dbReference type="OrthoDB" id="9807941at2"/>
<dbReference type="PATRIC" id="fig|742734.4.peg.1376"/>
<keyword evidence="2 7" id="KW-0001">2Fe-2S</keyword>
<keyword evidence="4 7" id="KW-0408">Iron</keyword>
<dbReference type="GeneID" id="93164729"/>
<dbReference type="GO" id="GO:0046872">
    <property type="term" value="F:metal ion binding"/>
    <property type="evidence" value="ECO:0007669"/>
    <property type="project" value="UniProtKB-KW"/>
</dbReference>
<evidence type="ECO:0000256" key="1">
    <source>
        <dbReference type="ARBA" id="ARBA00010643"/>
    </source>
</evidence>
<dbReference type="PIRSF" id="PIRSF000216">
    <property type="entry name" value="NADH_DH_24kDa"/>
    <property type="match status" value="1"/>
</dbReference>
<dbReference type="Pfam" id="PF01257">
    <property type="entry name" value="2Fe-2S_thioredx"/>
    <property type="match status" value="1"/>
</dbReference>
<dbReference type="AlphaFoldDB" id="A0A0J9CCA4"/>
<evidence type="ECO:0000256" key="7">
    <source>
        <dbReference type="PIRSR" id="PIRSR000216-1"/>
    </source>
</evidence>
<comment type="caution">
    <text evidence="8">The sequence shown here is derived from an EMBL/GenBank/DDBJ whole genome shotgun (WGS) entry which is preliminary data.</text>
</comment>
<organism evidence="8 9">
    <name type="scientific">[Clostridium] citroniae WAL-19142</name>
    <dbReference type="NCBI Taxonomy" id="742734"/>
    <lineage>
        <taxon>Bacteria</taxon>
        <taxon>Bacillati</taxon>
        <taxon>Bacillota</taxon>
        <taxon>Clostridia</taxon>
        <taxon>Lachnospirales</taxon>
        <taxon>Lachnospiraceae</taxon>
        <taxon>Enterocloster</taxon>
    </lineage>
</organism>
<dbReference type="CDD" id="cd03064">
    <property type="entry name" value="TRX_Fd_NuoE"/>
    <property type="match status" value="1"/>
</dbReference>
<dbReference type="EMBL" id="ADLK01000008">
    <property type="protein sequence ID" value="KMW22747.1"/>
    <property type="molecule type" value="Genomic_DNA"/>
</dbReference>
<evidence type="ECO:0000256" key="2">
    <source>
        <dbReference type="ARBA" id="ARBA00022714"/>
    </source>
</evidence>
<dbReference type="InterPro" id="IPR042128">
    <property type="entry name" value="NuoE_dom"/>
</dbReference>
<dbReference type="GO" id="GO:0051537">
    <property type="term" value="F:2 iron, 2 sulfur cluster binding"/>
    <property type="evidence" value="ECO:0007669"/>
    <property type="project" value="UniProtKB-KW"/>
</dbReference>
<dbReference type="InterPro" id="IPR036249">
    <property type="entry name" value="Thioredoxin-like_sf"/>
</dbReference>
<dbReference type="InterPro" id="IPR041921">
    <property type="entry name" value="NuoE_N"/>
</dbReference>
<evidence type="ECO:0000256" key="6">
    <source>
        <dbReference type="ARBA" id="ARBA00034078"/>
    </source>
</evidence>
<gene>
    <name evidence="8" type="ORF">HMPREF9470_01282</name>
</gene>
<dbReference type="Gene3D" id="3.40.30.10">
    <property type="entry name" value="Glutaredoxin"/>
    <property type="match status" value="1"/>
</dbReference>
<feature type="binding site" evidence="7">
    <location>
        <position position="136"/>
    </location>
    <ligand>
        <name>[2Fe-2S] cluster</name>
        <dbReference type="ChEBI" id="CHEBI:190135"/>
    </ligand>
</feature>
<comment type="cofactor">
    <cofactor evidence="6">
        <name>[2Fe-2S] cluster</name>
        <dbReference type="ChEBI" id="CHEBI:190135"/>
    </cofactor>
</comment>
<feature type="binding site" evidence="7">
    <location>
        <position position="96"/>
    </location>
    <ligand>
        <name>[2Fe-2S] cluster</name>
        <dbReference type="ChEBI" id="CHEBI:190135"/>
    </ligand>
</feature>
<keyword evidence="5 7" id="KW-0411">Iron-sulfur</keyword>
<comment type="similarity">
    <text evidence="1">Belongs to the complex I 24 kDa subunit family.</text>
</comment>
<dbReference type="PANTHER" id="PTHR43342:SF2">
    <property type="entry name" value="POTENTIAL NAD-REDUCING HYDROGENASE SUBUNIT"/>
    <property type="match status" value="1"/>
</dbReference>
<dbReference type="RefSeq" id="WP_007862874.1">
    <property type="nucleotide sequence ID" value="NZ_KQ235876.1"/>
</dbReference>
<dbReference type="Gene3D" id="1.10.10.1590">
    <property type="entry name" value="NADH-quinone oxidoreductase subunit E"/>
    <property type="match status" value="1"/>
</dbReference>
<dbReference type="InterPro" id="IPR002023">
    <property type="entry name" value="NuoE-like"/>
</dbReference>
<protein>
    <submittedName>
        <fullName evidence="8">Uncharacterized protein</fullName>
    </submittedName>
</protein>
<dbReference type="FunFam" id="3.40.30.10:FF:000015">
    <property type="entry name" value="NADH-quinone oxidoreductase subunit E"/>
    <property type="match status" value="1"/>
</dbReference>
<dbReference type="FunFam" id="1.10.10.1590:FF:000001">
    <property type="entry name" value="NADH-quinone oxidoreductase subunit E"/>
    <property type="match status" value="1"/>
</dbReference>
<evidence type="ECO:0000313" key="9">
    <source>
        <dbReference type="Proteomes" id="UP000037392"/>
    </source>
</evidence>
<proteinExistence type="inferred from homology"/>
<dbReference type="GO" id="GO:0016491">
    <property type="term" value="F:oxidoreductase activity"/>
    <property type="evidence" value="ECO:0007669"/>
    <property type="project" value="InterPro"/>
</dbReference>
<evidence type="ECO:0000256" key="4">
    <source>
        <dbReference type="ARBA" id="ARBA00023004"/>
    </source>
</evidence>
<feature type="binding site" evidence="7">
    <location>
        <position position="91"/>
    </location>
    <ligand>
        <name>[2Fe-2S] cluster</name>
        <dbReference type="ChEBI" id="CHEBI:190135"/>
    </ligand>
</feature>
<keyword evidence="3 7" id="KW-0479">Metal-binding</keyword>
<comment type="cofactor">
    <cofactor evidence="7">
        <name>[2Fe-2S] cluster</name>
        <dbReference type="ChEBI" id="CHEBI:190135"/>
    </cofactor>
    <text evidence="7">Binds 1 [2Fe-2S] cluster.</text>
</comment>
<name>A0A0J9CCA4_9FIRM</name>
<evidence type="ECO:0000313" key="8">
    <source>
        <dbReference type="EMBL" id="KMW22747.1"/>
    </source>
</evidence>
<evidence type="ECO:0000256" key="3">
    <source>
        <dbReference type="ARBA" id="ARBA00022723"/>
    </source>
</evidence>
<reference evidence="8 9" key="1">
    <citation type="submission" date="2011-04" db="EMBL/GenBank/DDBJ databases">
        <title>The Genome Sequence of Clostridium citroniae WAL-19142.</title>
        <authorList>
            <consortium name="The Broad Institute Genome Sequencing Platform"/>
            <person name="Earl A."/>
            <person name="Ward D."/>
            <person name="Feldgarden M."/>
            <person name="Gevers D."/>
            <person name="Warren Y.A."/>
            <person name="Tyrrell K.L."/>
            <person name="Citron D.M."/>
            <person name="Goldstein E.J."/>
            <person name="Daigneault M."/>
            <person name="Allen-Vercoe E."/>
            <person name="Young S.K."/>
            <person name="Zeng Q."/>
            <person name="Gargeya S."/>
            <person name="Fitzgerald M."/>
            <person name="Haas B."/>
            <person name="Abouelleil A."/>
            <person name="Alvarado L."/>
            <person name="Arachchi H.M."/>
            <person name="Berlin A."/>
            <person name="Brown A."/>
            <person name="Chapman S.B."/>
            <person name="Chen Z."/>
            <person name="Dunbar C."/>
            <person name="Freedman E."/>
            <person name="Gearin G."/>
            <person name="Gellesch M."/>
            <person name="Goldberg J."/>
            <person name="Griggs A."/>
            <person name="Gujja S."/>
            <person name="Heilman E.R."/>
            <person name="Heiman D."/>
            <person name="Howarth C."/>
            <person name="Larson L."/>
            <person name="Lui A."/>
            <person name="MacDonald P.J."/>
            <person name="Mehta T."/>
            <person name="Montmayeur A."/>
            <person name="Murphy C."/>
            <person name="Neiman D."/>
            <person name="Pearson M."/>
            <person name="Priest M."/>
            <person name="Roberts A."/>
            <person name="Saif S."/>
            <person name="Shea T."/>
            <person name="Shenoy N."/>
            <person name="Sisk P."/>
            <person name="Stolte C."/>
            <person name="Sykes S."/>
            <person name="White J."/>
            <person name="Yandava C."/>
            <person name="Wortman J."/>
            <person name="Nusbaum C."/>
            <person name="Birren B."/>
        </authorList>
    </citation>
    <scope>NUCLEOTIDE SEQUENCE [LARGE SCALE GENOMIC DNA]</scope>
    <source>
        <strain evidence="8 9">WAL-19142</strain>
    </source>
</reference>
<dbReference type="Proteomes" id="UP000037392">
    <property type="component" value="Unassembled WGS sequence"/>
</dbReference>